<reference evidence="5" key="1">
    <citation type="submission" date="2020-07" db="EMBL/GenBank/DDBJ databases">
        <title>Genomic analysis of a strain of Sedimentibacter Hydroxybenzoicus DSM7310.</title>
        <authorList>
            <person name="Ma S."/>
        </authorList>
    </citation>
    <scope>NUCLEOTIDE SEQUENCE</scope>
    <source>
        <strain evidence="5">DSM 7310</strain>
    </source>
</reference>
<dbReference type="GO" id="GO:0003677">
    <property type="term" value="F:DNA binding"/>
    <property type="evidence" value="ECO:0007669"/>
    <property type="project" value="UniProtKB-KW"/>
</dbReference>
<dbReference type="GO" id="GO:0097367">
    <property type="term" value="F:carbohydrate derivative binding"/>
    <property type="evidence" value="ECO:0007669"/>
    <property type="project" value="InterPro"/>
</dbReference>
<keyword evidence="1" id="KW-0805">Transcription regulation</keyword>
<dbReference type="SUPFAM" id="SSF46689">
    <property type="entry name" value="Homeodomain-like"/>
    <property type="match status" value="1"/>
</dbReference>
<dbReference type="SUPFAM" id="SSF53697">
    <property type="entry name" value="SIS domain"/>
    <property type="match status" value="1"/>
</dbReference>
<dbReference type="PROSITE" id="PS51071">
    <property type="entry name" value="HTH_RPIR"/>
    <property type="match status" value="1"/>
</dbReference>
<dbReference type="Pfam" id="PF01418">
    <property type="entry name" value="HTH_6"/>
    <property type="match status" value="1"/>
</dbReference>
<keyword evidence="2" id="KW-0238">DNA-binding</keyword>
<dbReference type="InterPro" id="IPR047640">
    <property type="entry name" value="RpiR-like"/>
</dbReference>
<dbReference type="InterPro" id="IPR046348">
    <property type="entry name" value="SIS_dom_sf"/>
</dbReference>
<sequence length="280" mass="32714">MNFINLIKDKFETLSKSHKKIAKYIIDNFEQVIFDTASELSKKVSVSEVTVIRFAYALGFESFSHMRKAMEKSVIDNSEILDTSIGKGFLTNGLSDMEIDEHIRKQTLQLAKSYQNIDFEEFKKICEILMSKKRILIIGFMDSFGTASELLHLFDSIRSRVYFSKLMYENSYTFEDIDEDSATIVVSFAPHYKYTKEQAETVKRNGSTIITITDSFINPFKDLSDYSMIFNLRRNEQMGVIDTSPVTSFIFFMMNYLYDNYKDKIDDFKISKKPYEEYID</sequence>
<dbReference type="InterPro" id="IPR035472">
    <property type="entry name" value="RpiR-like_SIS"/>
</dbReference>
<dbReference type="RefSeq" id="WP_179237709.1">
    <property type="nucleotide sequence ID" value="NZ_JACBNQ010000006.1"/>
</dbReference>
<evidence type="ECO:0000256" key="1">
    <source>
        <dbReference type="ARBA" id="ARBA00023015"/>
    </source>
</evidence>
<accession>A0A974BJW7</accession>
<evidence type="ECO:0000259" key="4">
    <source>
        <dbReference type="PROSITE" id="PS51071"/>
    </source>
</evidence>
<evidence type="ECO:0000313" key="5">
    <source>
        <dbReference type="EMBL" id="NYB74015.1"/>
    </source>
</evidence>
<dbReference type="PANTHER" id="PTHR30514">
    <property type="entry name" value="GLUCOKINASE"/>
    <property type="match status" value="1"/>
</dbReference>
<proteinExistence type="predicted"/>
<evidence type="ECO:0000256" key="2">
    <source>
        <dbReference type="ARBA" id="ARBA00023125"/>
    </source>
</evidence>
<dbReference type="Pfam" id="PF01380">
    <property type="entry name" value="SIS"/>
    <property type="match status" value="1"/>
</dbReference>
<comment type="caution">
    <text evidence="5">The sequence shown here is derived from an EMBL/GenBank/DDBJ whole genome shotgun (WGS) entry which is preliminary data.</text>
</comment>
<evidence type="ECO:0000256" key="3">
    <source>
        <dbReference type="ARBA" id="ARBA00023163"/>
    </source>
</evidence>
<dbReference type="CDD" id="cd05013">
    <property type="entry name" value="SIS_RpiR"/>
    <property type="match status" value="1"/>
</dbReference>
<gene>
    <name evidence="5" type="ORF">HZF24_07650</name>
</gene>
<dbReference type="AlphaFoldDB" id="A0A974BJW7"/>
<feature type="domain" description="HTH rpiR-type" evidence="4">
    <location>
        <begin position="1"/>
        <end position="77"/>
    </location>
</feature>
<protein>
    <submittedName>
        <fullName evidence="5">MurR/RpiR family transcriptional regulator</fullName>
    </submittedName>
</protein>
<dbReference type="InterPro" id="IPR036388">
    <property type="entry name" value="WH-like_DNA-bd_sf"/>
</dbReference>
<dbReference type="Gene3D" id="1.10.10.10">
    <property type="entry name" value="Winged helix-like DNA-binding domain superfamily/Winged helix DNA-binding domain"/>
    <property type="match status" value="1"/>
</dbReference>
<dbReference type="Gene3D" id="3.40.50.10490">
    <property type="entry name" value="Glucose-6-phosphate isomerase like protein, domain 1"/>
    <property type="match status" value="1"/>
</dbReference>
<dbReference type="InterPro" id="IPR000281">
    <property type="entry name" value="HTH_RpiR"/>
</dbReference>
<dbReference type="GO" id="GO:1901135">
    <property type="term" value="P:carbohydrate derivative metabolic process"/>
    <property type="evidence" value="ECO:0007669"/>
    <property type="project" value="InterPro"/>
</dbReference>
<name>A0A974BJW7_SEDHY</name>
<dbReference type="InterPro" id="IPR009057">
    <property type="entry name" value="Homeodomain-like_sf"/>
</dbReference>
<keyword evidence="6" id="KW-1185">Reference proteome</keyword>
<dbReference type="EMBL" id="JACBNQ010000006">
    <property type="protein sequence ID" value="NYB74015.1"/>
    <property type="molecule type" value="Genomic_DNA"/>
</dbReference>
<organism evidence="5 6">
    <name type="scientific">Sedimentibacter hydroxybenzoicus DSM 7310</name>
    <dbReference type="NCBI Taxonomy" id="1123245"/>
    <lineage>
        <taxon>Bacteria</taxon>
        <taxon>Bacillati</taxon>
        <taxon>Bacillota</taxon>
        <taxon>Tissierellia</taxon>
        <taxon>Sedimentibacter</taxon>
    </lineage>
</organism>
<evidence type="ECO:0000313" key="6">
    <source>
        <dbReference type="Proteomes" id="UP000611629"/>
    </source>
</evidence>
<dbReference type="InterPro" id="IPR001347">
    <property type="entry name" value="SIS_dom"/>
</dbReference>
<keyword evidence="3" id="KW-0804">Transcription</keyword>
<dbReference type="Proteomes" id="UP000611629">
    <property type="component" value="Unassembled WGS sequence"/>
</dbReference>
<dbReference type="GO" id="GO:0003700">
    <property type="term" value="F:DNA-binding transcription factor activity"/>
    <property type="evidence" value="ECO:0007669"/>
    <property type="project" value="InterPro"/>
</dbReference>